<protein>
    <submittedName>
        <fullName evidence="1">Uncharacterized protein</fullName>
    </submittedName>
</protein>
<proteinExistence type="predicted"/>
<sequence length="108" mass="11816">MYIIKRKFTSSGVSSDRDIGHCREVRGSNPSQDNCSLYPCVHSALNEYLGLSRPDGSKCGEESNGKLPQNAVYQEQSGSLMLGLSVELSFNRNTTSTIGLLDTRQLSI</sequence>
<evidence type="ECO:0000313" key="2">
    <source>
        <dbReference type="Proteomes" id="UP000735302"/>
    </source>
</evidence>
<name>A0AAV4BMT8_9GAST</name>
<dbReference type="EMBL" id="BLXT01005154">
    <property type="protein sequence ID" value="GFO20355.1"/>
    <property type="molecule type" value="Genomic_DNA"/>
</dbReference>
<organism evidence="1 2">
    <name type="scientific">Plakobranchus ocellatus</name>
    <dbReference type="NCBI Taxonomy" id="259542"/>
    <lineage>
        <taxon>Eukaryota</taxon>
        <taxon>Metazoa</taxon>
        <taxon>Spiralia</taxon>
        <taxon>Lophotrochozoa</taxon>
        <taxon>Mollusca</taxon>
        <taxon>Gastropoda</taxon>
        <taxon>Heterobranchia</taxon>
        <taxon>Euthyneura</taxon>
        <taxon>Panpulmonata</taxon>
        <taxon>Sacoglossa</taxon>
        <taxon>Placobranchoidea</taxon>
        <taxon>Plakobranchidae</taxon>
        <taxon>Plakobranchus</taxon>
    </lineage>
</organism>
<reference evidence="1 2" key="1">
    <citation type="journal article" date="2021" name="Elife">
        <title>Chloroplast acquisition without the gene transfer in kleptoplastic sea slugs, Plakobranchus ocellatus.</title>
        <authorList>
            <person name="Maeda T."/>
            <person name="Takahashi S."/>
            <person name="Yoshida T."/>
            <person name="Shimamura S."/>
            <person name="Takaki Y."/>
            <person name="Nagai Y."/>
            <person name="Toyoda A."/>
            <person name="Suzuki Y."/>
            <person name="Arimoto A."/>
            <person name="Ishii H."/>
            <person name="Satoh N."/>
            <person name="Nishiyama T."/>
            <person name="Hasebe M."/>
            <person name="Maruyama T."/>
            <person name="Minagawa J."/>
            <person name="Obokata J."/>
            <person name="Shigenobu S."/>
        </authorList>
    </citation>
    <scope>NUCLEOTIDE SEQUENCE [LARGE SCALE GENOMIC DNA]</scope>
</reference>
<dbReference type="AlphaFoldDB" id="A0AAV4BMT8"/>
<keyword evidence="2" id="KW-1185">Reference proteome</keyword>
<gene>
    <name evidence="1" type="ORF">PoB_004686000</name>
</gene>
<comment type="caution">
    <text evidence="1">The sequence shown here is derived from an EMBL/GenBank/DDBJ whole genome shotgun (WGS) entry which is preliminary data.</text>
</comment>
<accession>A0AAV4BMT8</accession>
<dbReference type="Proteomes" id="UP000735302">
    <property type="component" value="Unassembled WGS sequence"/>
</dbReference>
<evidence type="ECO:0000313" key="1">
    <source>
        <dbReference type="EMBL" id="GFO20355.1"/>
    </source>
</evidence>